<evidence type="ECO:0000313" key="1">
    <source>
        <dbReference type="EMBL" id="PTX05546.1"/>
    </source>
</evidence>
<gene>
    <name evidence="1" type="ORF">C8P65_1111</name>
</gene>
<sequence>MSQILEVIIMETLTIKPPKGVSLSDAKIALERLNFEIIDDQEYTISDTYRKELHNRLREWELSPETGISLDDARKLA</sequence>
<reference evidence="1 2" key="1">
    <citation type="submission" date="2018-04" db="EMBL/GenBank/DDBJ databases">
        <title>Genomic Encyclopedia of Archaeal and Bacterial Type Strains, Phase II (KMG-II): from individual species to whole genera.</title>
        <authorList>
            <person name="Goeker M."/>
        </authorList>
    </citation>
    <scope>NUCLEOTIDE SEQUENCE [LARGE SCALE GENOMIC DNA]</scope>
    <source>
        <strain evidence="1 2">DSM 22902</strain>
    </source>
</reference>
<dbReference type="EMBL" id="QBKG01000011">
    <property type="protein sequence ID" value="PTX05546.1"/>
    <property type="molecule type" value="Genomic_DNA"/>
</dbReference>
<comment type="caution">
    <text evidence="1">The sequence shown here is derived from an EMBL/GenBank/DDBJ whole genome shotgun (WGS) entry which is preliminary data.</text>
</comment>
<accession>A0A2T5XT29</accession>
<dbReference type="AlphaFoldDB" id="A0A2T5XT29"/>
<proteinExistence type="predicted"/>
<evidence type="ECO:0000313" key="2">
    <source>
        <dbReference type="Proteomes" id="UP000243985"/>
    </source>
</evidence>
<organism evidence="1 2">
    <name type="scientific">Capnocytophaga leadbetteri</name>
    <dbReference type="NCBI Taxonomy" id="327575"/>
    <lineage>
        <taxon>Bacteria</taxon>
        <taxon>Pseudomonadati</taxon>
        <taxon>Bacteroidota</taxon>
        <taxon>Flavobacteriia</taxon>
        <taxon>Flavobacteriales</taxon>
        <taxon>Flavobacteriaceae</taxon>
        <taxon>Capnocytophaga</taxon>
    </lineage>
</organism>
<protein>
    <submittedName>
        <fullName evidence="1">Uncharacterized protein</fullName>
    </submittedName>
</protein>
<name>A0A2T5XT29_9FLAO</name>
<dbReference type="Proteomes" id="UP000243985">
    <property type="component" value="Unassembled WGS sequence"/>
</dbReference>